<dbReference type="PANTHER" id="PTHR43377:SF2">
    <property type="entry name" value="BINDING ROSSMANN FOLD OXIDOREDUCTASE, PUTATIVE (AFU_ORTHOLOGUE AFUA_4G00560)-RELATED"/>
    <property type="match status" value="1"/>
</dbReference>
<evidence type="ECO:0000256" key="1">
    <source>
        <dbReference type="ARBA" id="ARBA00010928"/>
    </source>
</evidence>
<feature type="domain" description="Gfo/Idh/MocA-like oxidoreductase N-terminal" evidence="3">
    <location>
        <begin position="44"/>
        <end position="167"/>
    </location>
</feature>
<protein>
    <recommendedName>
        <fullName evidence="2">Glycosyl hydrolase family 109 protein</fullName>
    </recommendedName>
</protein>
<sequence>MPKKKKEISRREFLSSSAYAALGMASLPLMKSESLWGKTVERKINIALVGTGVRGSSTWGKTLIEEYSDVLEMVGLCDINPKRMEYARRYMGATCPIFADFKQMIKETKPDTVIVTTTDCFHAKYICLAMEMGCDVITEKPLATDEKMCQEILDTEKTTGKKLTVTFNYRFSPEAEKIKEILMSKEIGEITSVDFNYYLDIYHGASYFRRWHGFKQFSGSLLVHKATHHFDLMNWWLSAEPVEVNAYGELRKYGHNGSFRSARCMSCPYKEKCEYFWDITTNEHYMNLYVKAESEDGYLRDACVFRKKINIWDTMNVQVQYHNRVTMSYSLNAFMPYEGYFVGFNGTKGRLDARVYHSQPWKVENMADFRITHNFGQSKTFGISSEGSGHWGADQVMQDRIFRNPGPDLLGQGAGSRDGALSILIGIAARRSIEQERPLKIEELVML</sequence>
<dbReference type="EMBL" id="LIZX01000010">
    <property type="protein sequence ID" value="KPJ69940.1"/>
    <property type="molecule type" value="Genomic_DNA"/>
</dbReference>
<comment type="caution">
    <text evidence="5">The sequence shown here is derived from an EMBL/GenBank/DDBJ whole genome shotgun (WGS) entry which is preliminary data.</text>
</comment>
<accession>A0A0S7Y5P1</accession>
<dbReference type="PANTHER" id="PTHR43377">
    <property type="entry name" value="BILIVERDIN REDUCTASE A"/>
    <property type="match status" value="1"/>
</dbReference>
<dbReference type="GO" id="GO:0000166">
    <property type="term" value="F:nucleotide binding"/>
    <property type="evidence" value="ECO:0007669"/>
    <property type="project" value="InterPro"/>
</dbReference>
<dbReference type="Proteomes" id="UP000051861">
    <property type="component" value="Unassembled WGS sequence"/>
</dbReference>
<dbReference type="Pfam" id="PF01408">
    <property type="entry name" value="GFO_IDH_MocA"/>
    <property type="match status" value="1"/>
</dbReference>
<reference evidence="5 6" key="1">
    <citation type="journal article" date="2015" name="Microbiome">
        <title>Genomic resolution of linkages in carbon, nitrogen, and sulfur cycling among widespread estuary sediment bacteria.</title>
        <authorList>
            <person name="Baker B.J."/>
            <person name="Lazar C.S."/>
            <person name="Teske A.P."/>
            <person name="Dick G.J."/>
        </authorList>
    </citation>
    <scope>NUCLEOTIDE SEQUENCE [LARGE SCALE GENOMIC DNA]</scope>
    <source>
        <strain evidence="5">DG_54_3</strain>
    </source>
</reference>
<dbReference type="InterPro" id="IPR051450">
    <property type="entry name" value="Gfo/Idh/MocA_Oxidoreductases"/>
</dbReference>
<gene>
    <name evidence="5" type="ORF">AMJ44_01225</name>
</gene>
<evidence type="ECO:0000256" key="2">
    <source>
        <dbReference type="ARBA" id="ARBA00016631"/>
    </source>
</evidence>
<dbReference type="SUPFAM" id="SSF51735">
    <property type="entry name" value="NAD(P)-binding Rossmann-fold domains"/>
    <property type="match status" value="1"/>
</dbReference>
<dbReference type="Pfam" id="PF02894">
    <property type="entry name" value="GFO_IDH_MocA_C"/>
    <property type="match status" value="1"/>
</dbReference>
<dbReference type="PROSITE" id="PS51318">
    <property type="entry name" value="TAT"/>
    <property type="match status" value="1"/>
</dbReference>
<evidence type="ECO:0000313" key="5">
    <source>
        <dbReference type="EMBL" id="KPJ69940.1"/>
    </source>
</evidence>
<comment type="similarity">
    <text evidence="1">Belongs to the Gfo/Idh/MocA family.</text>
</comment>
<feature type="domain" description="Gfo/Idh/MocA-like oxidoreductase C-terminal" evidence="4">
    <location>
        <begin position="179"/>
        <end position="364"/>
    </location>
</feature>
<evidence type="ECO:0000259" key="3">
    <source>
        <dbReference type="Pfam" id="PF01408"/>
    </source>
</evidence>
<dbReference type="InterPro" id="IPR006311">
    <property type="entry name" value="TAT_signal"/>
</dbReference>
<dbReference type="Gene3D" id="3.40.50.720">
    <property type="entry name" value="NAD(P)-binding Rossmann-like Domain"/>
    <property type="match status" value="1"/>
</dbReference>
<dbReference type="AlphaFoldDB" id="A0A0S7Y5P1"/>
<name>A0A0S7Y5P1_UNCSA</name>
<dbReference type="PATRIC" id="fig|1703775.3.peg.715"/>
<dbReference type="SUPFAM" id="SSF55347">
    <property type="entry name" value="Glyceraldehyde-3-phosphate dehydrogenase-like, C-terminal domain"/>
    <property type="match status" value="1"/>
</dbReference>
<proteinExistence type="inferred from homology"/>
<evidence type="ECO:0000313" key="6">
    <source>
        <dbReference type="Proteomes" id="UP000051861"/>
    </source>
</evidence>
<dbReference type="InterPro" id="IPR000683">
    <property type="entry name" value="Gfo/Idh/MocA-like_OxRdtase_N"/>
</dbReference>
<dbReference type="InterPro" id="IPR036291">
    <property type="entry name" value="NAD(P)-bd_dom_sf"/>
</dbReference>
<dbReference type="Gene3D" id="3.30.360.10">
    <property type="entry name" value="Dihydrodipicolinate Reductase, domain 2"/>
    <property type="match status" value="1"/>
</dbReference>
<dbReference type="InterPro" id="IPR004104">
    <property type="entry name" value="Gfo/Idh/MocA-like_OxRdtase_C"/>
</dbReference>
<organism evidence="5 6">
    <name type="scientific">candidate division WOR-1 bacterium DG_54_3</name>
    <dbReference type="NCBI Taxonomy" id="1703775"/>
    <lineage>
        <taxon>Bacteria</taxon>
        <taxon>Bacillati</taxon>
        <taxon>Saganbacteria</taxon>
    </lineage>
</organism>
<evidence type="ECO:0000259" key="4">
    <source>
        <dbReference type="Pfam" id="PF02894"/>
    </source>
</evidence>